<proteinExistence type="predicted"/>
<dbReference type="AlphaFoldDB" id="A0A852TLV7"/>
<dbReference type="Proteomes" id="UP000548423">
    <property type="component" value="Unassembled WGS sequence"/>
</dbReference>
<reference evidence="3" key="1">
    <citation type="submission" date="2020-07" db="EMBL/GenBank/DDBJ databases">
        <authorList>
            <person name="Partida-Martinez L."/>
            <person name="Huntemann M."/>
            <person name="Clum A."/>
            <person name="Wang J."/>
            <person name="Palaniappan K."/>
            <person name="Ritter S."/>
            <person name="Chen I.-M."/>
            <person name="Stamatis D."/>
            <person name="Reddy T."/>
            <person name="O'Malley R."/>
            <person name="Daum C."/>
            <person name="Shapiro N."/>
            <person name="Ivanova N."/>
            <person name="Kyrpides N."/>
            <person name="Woyke T."/>
        </authorList>
    </citation>
    <scope>NUCLEOTIDE SEQUENCE [LARGE SCALE GENOMIC DNA]</scope>
    <source>
        <strain evidence="3">AT2.8</strain>
    </source>
</reference>
<name>A0A852TLV7_9BACI</name>
<dbReference type="SUPFAM" id="SSF55729">
    <property type="entry name" value="Acyl-CoA N-acyltransferases (Nat)"/>
    <property type="match status" value="1"/>
</dbReference>
<sequence>MLFPTLETDRLKLIEITQIHATSLFNILSLEEVTRYYGTDTFTSIEEAKKLIDMFQKNFYEKRSMRWGIVLKENNKFIGTLGLNGLQLKNKKAEIGYEIHPFYWRKAYTSEAIKEVMRYSYQELGLNRIGAVVYLENEASSNLLEKLGFKKEGELRDYLFQNNSYHTTSMFSLLKREWELLAIESKDAQVQ</sequence>
<evidence type="ECO:0000313" key="3">
    <source>
        <dbReference type="Proteomes" id="UP000548423"/>
    </source>
</evidence>
<dbReference type="EC" id="2.3.1.267" evidence="2"/>
<dbReference type="Gene3D" id="3.40.630.30">
    <property type="match status" value="1"/>
</dbReference>
<comment type="caution">
    <text evidence="2">The sequence shown here is derived from an EMBL/GenBank/DDBJ whole genome shotgun (WGS) entry which is preliminary data.</text>
</comment>
<dbReference type="GO" id="GO:0008999">
    <property type="term" value="F:protein-N-terminal-alanine acetyltransferase activity"/>
    <property type="evidence" value="ECO:0007669"/>
    <property type="project" value="UniProtKB-EC"/>
</dbReference>
<accession>A0A852TLV7</accession>
<evidence type="ECO:0000313" key="2">
    <source>
        <dbReference type="EMBL" id="NYE08024.1"/>
    </source>
</evidence>
<dbReference type="PANTHER" id="PTHR43792">
    <property type="entry name" value="GNAT FAMILY, PUTATIVE (AFU_ORTHOLOGUE AFUA_3G00765)-RELATED-RELATED"/>
    <property type="match status" value="1"/>
</dbReference>
<evidence type="ECO:0000259" key="1">
    <source>
        <dbReference type="PROSITE" id="PS51186"/>
    </source>
</evidence>
<dbReference type="InterPro" id="IPR000182">
    <property type="entry name" value="GNAT_dom"/>
</dbReference>
<gene>
    <name evidence="2" type="ORF">F4694_004865</name>
</gene>
<dbReference type="InterPro" id="IPR051531">
    <property type="entry name" value="N-acetyltransferase"/>
</dbReference>
<dbReference type="InterPro" id="IPR016181">
    <property type="entry name" value="Acyl_CoA_acyltransferase"/>
</dbReference>
<feature type="domain" description="N-acetyltransferase" evidence="1">
    <location>
        <begin position="14"/>
        <end position="175"/>
    </location>
</feature>
<dbReference type="EMBL" id="JACCBX010000011">
    <property type="protein sequence ID" value="NYE08024.1"/>
    <property type="molecule type" value="Genomic_DNA"/>
</dbReference>
<dbReference type="PANTHER" id="PTHR43792:SF9">
    <property type="entry name" value="RIBOSOMAL-PROTEIN-ALANINE ACETYLTRANSFERASE"/>
    <property type="match status" value="1"/>
</dbReference>
<organism evidence="2 3">
    <name type="scientific">Neobacillus niacini</name>
    <dbReference type="NCBI Taxonomy" id="86668"/>
    <lineage>
        <taxon>Bacteria</taxon>
        <taxon>Bacillati</taxon>
        <taxon>Bacillota</taxon>
        <taxon>Bacilli</taxon>
        <taxon>Bacillales</taxon>
        <taxon>Bacillaceae</taxon>
        <taxon>Neobacillus</taxon>
    </lineage>
</organism>
<dbReference type="PROSITE" id="PS51186">
    <property type="entry name" value="GNAT"/>
    <property type="match status" value="1"/>
</dbReference>
<dbReference type="GO" id="GO:0005737">
    <property type="term" value="C:cytoplasm"/>
    <property type="evidence" value="ECO:0007669"/>
    <property type="project" value="TreeGrafter"/>
</dbReference>
<protein>
    <submittedName>
        <fullName evidence="2">Ribosomal-protein-alanine N-acetyltransferase</fullName>
        <ecNumber evidence="2">2.3.1.267</ecNumber>
    </submittedName>
</protein>
<dbReference type="Pfam" id="PF13302">
    <property type="entry name" value="Acetyltransf_3"/>
    <property type="match status" value="1"/>
</dbReference>
<keyword evidence="2" id="KW-0808">Transferase</keyword>
<reference evidence="3" key="2">
    <citation type="submission" date="2020-08" db="EMBL/GenBank/DDBJ databases">
        <title>The Agave Microbiome: Exploring the role of microbial communities in plant adaptations to desert environments.</title>
        <authorList>
            <person name="Partida-Martinez L.P."/>
        </authorList>
    </citation>
    <scope>NUCLEOTIDE SEQUENCE [LARGE SCALE GENOMIC DNA]</scope>
    <source>
        <strain evidence="3">AT2.8</strain>
    </source>
</reference>
<keyword evidence="2" id="KW-0012">Acyltransferase</keyword>